<dbReference type="InterPro" id="IPR036767">
    <property type="entry name" value="ApaG_sf"/>
</dbReference>
<dbReference type="NCBIfam" id="NF003967">
    <property type="entry name" value="PRK05461.1"/>
    <property type="match status" value="1"/>
</dbReference>
<evidence type="ECO:0000259" key="1">
    <source>
        <dbReference type="PROSITE" id="PS51087"/>
    </source>
</evidence>
<dbReference type="AlphaFoldDB" id="A0A1Y6C9F6"/>
<dbReference type="RefSeq" id="WP_132319736.1">
    <property type="nucleotide sequence ID" value="NZ_FWZT01000015.1"/>
</dbReference>
<feature type="domain" description="ApaG" evidence="1">
    <location>
        <begin position="3"/>
        <end position="127"/>
    </location>
</feature>
<dbReference type="PANTHER" id="PTHR47191:SF2">
    <property type="entry name" value="OS05G0170800 PROTEIN"/>
    <property type="match status" value="1"/>
</dbReference>
<keyword evidence="3" id="KW-1185">Reference proteome</keyword>
<evidence type="ECO:0000313" key="3">
    <source>
        <dbReference type="Proteomes" id="UP000192907"/>
    </source>
</evidence>
<dbReference type="Proteomes" id="UP000192907">
    <property type="component" value="Unassembled WGS sequence"/>
</dbReference>
<name>A0A1Y6C9F6_9BACT</name>
<gene>
    <name evidence="2" type="ORF">SAMN06296036_11572</name>
</gene>
<reference evidence="3" key="1">
    <citation type="submission" date="2017-04" db="EMBL/GenBank/DDBJ databases">
        <authorList>
            <person name="Varghese N."/>
            <person name="Submissions S."/>
        </authorList>
    </citation>
    <scope>NUCLEOTIDE SEQUENCE [LARGE SCALE GENOMIC DNA]</scope>
    <source>
        <strain evidence="3">RKEM611</strain>
    </source>
</reference>
<sequence>MYFRDTHGFRITVEPEFISEEYSGGHHYFIYSYTVTIENNSKNPCQLLSRHWIIRDGTGNEEHVIGDGVVGKQPIIRPGETFSYTSGCPLTTPTGNMRGKYYMVGPKNREFEIKIPLFFLRPDDDETASPPASFEETRLH</sequence>
<evidence type="ECO:0000313" key="2">
    <source>
        <dbReference type="EMBL" id="SMF49404.1"/>
    </source>
</evidence>
<dbReference type="Gene3D" id="2.60.40.1470">
    <property type="entry name" value="ApaG domain"/>
    <property type="match status" value="1"/>
</dbReference>
<dbReference type="STRING" id="1513793.SAMN06296036_11572"/>
<organism evidence="2 3">
    <name type="scientific">Pseudobacteriovorax antillogorgiicola</name>
    <dbReference type="NCBI Taxonomy" id="1513793"/>
    <lineage>
        <taxon>Bacteria</taxon>
        <taxon>Pseudomonadati</taxon>
        <taxon>Bdellovibrionota</taxon>
        <taxon>Oligoflexia</taxon>
        <taxon>Oligoflexales</taxon>
        <taxon>Pseudobacteriovoracaceae</taxon>
        <taxon>Pseudobacteriovorax</taxon>
    </lineage>
</organism>
<protein>
    <submittedName>
        <fullName evidence="2">ApaG protein</fullName>
    </submittedName>
</protein>
<dbReference type="OrthoDB" id="5293821at2"/>
<dbReference type="PROSITE" id="PS51087">
    <property type="entry name" value="APAG"/>
    <property type="match status" value="1"/>
</dbReference>
<dbReference type="InterPro" id="IPR007474">
    <property type="entry name" value="ApaG_domain"/>
</dbReference>
<dbReference type="Pfam" id="PF04379">
    <property type="entry name" value="DUF525"/>
    <property type="match status" value="1"/>
</dbReference>
<accession>A0A1Y6C9F6</accession>
<proteinExistence type="predicted"/>
<dbReference type="PANTHER" id="PTHR47191">
    <property type="entry name" value="OS05G0170800 PROTEIN"/>
    <property type="match status" value="1"/>
</dbReference>
<dbReference type="SUPFAM" id="SSF110069">
    <property type="entry name" value="ApaG-like"/>
    <property type="match status" value="1"/>
</dbReference>
<dbReference type="InterPro" id="IPR050718">
    <property type="entry name" value="ApaG-like"/>
</dbReference>
<dbReference type="EMBL" id="FWZT01000015">
    <property type="protein sequence ID" value="SMF49404.1"/>
    <property type="molecule type" value="Genomic_DNA"/>
</dbReference>